<dbReference type="Gene3D" id="3.40.50.2000">
    <property type="entry name" value="Glycogen Phosphorylase B"/>
    <property type="match status" value="2"/>
</dbReference>
<evidence type="ECO:0000259" key="1">
    <source>
        <dbReference type="Pfam" id="PF00534"/>
    </source>
</evidence>
<dbReference type="Pfam" id="PF00534">
    <property type="entry name" value="Glycos_transf_1"/>
    <property type="match status" value="1"/>
</dbReference>
<dbReference type="InterPro" id="IPR050194">
    <property type="entry name" value="Glycosyltransferase_grp1"/>
</dbReference>
<sequence>MKIAIYSGEIPSTSFIENLIKGISEKPGINIVLYGKKKGDVKYNSNIEVHYFPSSFPGTVFQIIRNCILLGLSNPGALRKLFRISSFAGGSVRACLNRLVQRLVVVRNLPDIFHIQWVKEADGWLFLKEEFGVKLIASFRGAHINYSPVADESLAKRYRQSFPRFDAFHSVSSALIGEAQKYGAAPEKVYRITGAVDKGLIVNPQSEKWETTDAVLNILSVGRHHWKKGYHFALDACCLLKKRGVRFKYLIVGGAPGEELLFQQHDLDLKDEVEFLGKIPHDKISGIYEQADVFLLPSVEEGIANVVLEAMALGVPVVSTNCGGMSEVIRSGENGWLVPVRSPEAIAEALSMVVENKALLPEVVKSAQRTIADHFLLSGQIDAFGKMYSEVFYS</sequence>
<dbReference type="SUPFAM" id="SSF53756">
    <property type="entry name" value="UDP-Glycosyltransferase/glycogen phosphorylase"/>
    <property type="match status" value="1"/>
</dbReference>
<evidence type="ECO:0000313" key="3">
    <source>
        <dbReference type="Proteomes" id="UP000252733"/>
    </source>
</evidence>
<keyword evidence="2" id="KW-0808">Transferase</keyword>
<name>A0A368V8R8_9BACT</name>
<comment type="caution">
    <text evidence="2">The sequence shown here is derived from an EMBL/GenBank/DDBJ whole genome shotgun (WGS) entry which is preliminary data.</text>
</comment>
<reference evidence="2 3" key="1">
    <citation type="submission" date="2018-07" db="EMBL/GenBank/DDBJ databases">
        <title>Freshwater and sediment microbial communities from various areas in North America, analyzing microbe dynamics in response to fracking.</title>
        <authorList>
            <person name="Lamendella R."/>
        </authorList>
    </citation>
    <scope>NUCLEOTIDE SEQUENCE [LARGE SCALE GENOMIC DNA]</scope>
    <source>
        <strain evidence="2 3">160A</strain>
    </source>
</reference>
<gene>
    <name evidence="2" type="ORF">DFO77_10710</name>
</gene>
<dbReference type="AlphaFoldDB" id="A0A368V8R8"/>
<feature type="domain" description="Glycosyl transferase family 1" evidence="1">
    <location>
        <begin position="217"/>
        <end position="366"/>
    </location>
</feature>
<dbReference type="EMBL" id="QPIZ01000007">
    <property type="protein sequence ID" value="RCW36720.1"/>
    <property type="molecule type" value="Genomic_DNA"/>
</dbReference>
<proteinExistence type="predicted"/>
<accession>A0A368V8R8</accession>
<evidence type="ECO:0000313" key="2">
    <source>
        <dbReference type="EMBL" id="RCW36720.1"/>
    </source>
</evidence>
<keyword evidence="3" id="KW-1185">Reference proteome</keyword>
<dbReference type="GO" id="GO:0016757">
    <property type="term" value="F:glycosyltransferase activity"/>
    <property type="evidence" value="ECO:0007669"/>
    <property type="project" value="TreeGrafter"/>
</dbReference>
<dbReference type="InterPro" id="IPR001296">
    <property type="entry name" value="Glyco_trans_1"/>
</dbReference>
<dbReference type="RefSeq" id="WP_114436740.1">
    <property type="nucleotide sequence ID" value="NZ_QPIZ01000007.1"/>
</dbReference>
<dbReference type="Proteomes" id="UP000252733">
    <property type="component" value="Unassembled WGS sequence"/>
</dbReference>
<dbReference type="CDD" id="cd03801">
    <property type="entry name" value="GT4_PimA-like"/>
    <property type="match status" value="1"/>
</dbReference>
<protein>
    <submittedName>
        <fullName evidence="2">Colanic acid/amylovoran biosynthesis glycosyltransferase</fullName>
    </submittedName>
</protein>
<dbReference type="PANTHER" id="PTHR45947">
    <property type="entry name" value="SULFOQUINOVOSYL TRANSFERASE SQD2"/>
    <property type="match status" value="1"/>
</dbReference>
<dbReference type="PANTHER" id="PTHR45947:SF3">
    <property type="entry name" value="SULFOQUINOVOSYL TRANSFERASE SQD2"/>
    <property type="match status" value="1"/>
</dbReference>
<organism evidence="2 3">
    <name type="scientific">Marinilabilia salmonicolor</name>
    <dbReference type="NCBI Taxonomy" id="989"/>
    <lineage>
        <taxon>Bacteria</taxon>
        <taxon>Pseudomonadati</taxon>
        <taxon>Bacteroidota</taxon>
        <taxon>Bacteroidia</taxon>
        <taxon>Marinilabiliales</taxon>
        <taxon>Marinilabiliaceae</taxon>
        <taxon>Marinilabilia</taxon>
    </lineage>
</organism>